<reference evidence="8 9" key="1">
    <citation type="submission" date="2023-04" db="EMBL/GenBank/DDBJ databases">
        <title>Streptomyces chengmaiensis sp. nov. isolated from the stem of mangrove plant in Hainan.</title>
        <authorList>
            <person name="Huang X."/>
            <person name="Zhou S."/>
            <person name="Chu X."/>
            <person name="Xie Y."/>
            <person name="Lin Y."/>
        </authorList>
    </citation>
    <scope>NUCLEOTIDE SEQUENCE [LARGE SCALE GENOMIC DNA]</scope>
    <source>
        <strain evidence="8 9">HNM0663</strain>
    </source>
</reference>
<feature type="region of interest" description="Disordered" evidence="5">
    <location>
        <begin position="670"/>
        <end position="699"/>
    </location>
</feature>
<dbReference type="InterPro" id="IPR049453">
    <property type="entry name" value="Memb_transporter_dom"/>
</dbReference>
<feature type="compositionally biased region" description="Low complexity" evidence="5">
    <location>
        <begin position="718"/>
        <end position="730"/>
    </location>
</feature>
<feature type="transmembrane region" description="Helical" evidence="6">
    <location>
        <begin position="45"/>
        <end position="63"/>
    </location>
</feature>
<keyword evidence="2 6" id="KW-0812">Transmembrane</keyword>
<evidence type="ECO:0000256" key="5">
    <source>
        <dbReference type="SAM" id="MobiDB-lite"/>
    </source>
</evidence>
<feature type="transmembrane region" description="Helical" evidence="6">
    <location>
        <begin position="521"/>
        <end position="542"/>
    </location>
</feature>
<dbReference type="Pfam" id="PF13515">
    <property type="entry name" value="FUSC_2"/>
    <property type="match status" value="1"/>
</dbReference>
<protein>
    <submittedName>
        <fullName evidence="8">FUSC family protein</fullName>
    </submittedName>
</protein>
<dbReference type="EMBL" id="JARWBG010000016">
    <property type="protein sequence ID" value="MDH2390290.1"/>
    <property type="molecule type" value="Genomic_DNA"/>
</dbReference>
<comment type="subcellular location">
    <subcellularLocation>
        <location evidence="1">Membrane</location>
        <topology evidence="1">Multi-pass membrane protein</topology>
    </subcellularLocation>
</comment>
<evidence type="ECO:0000256" key="1">
    <source>
        <dbReference type="ARBA" id="ARBA00004141"/>
    </source>
</evidence>
<evidence type="ECO:0000313" key="9">
    <source>
        <dbReference type="Proteomes" id="UP001223144"/>
    </source>
</evidence>
<organism evidence="8 9">
    <name type="scientific">Streptomyces chengmaiensis</name>
    <dbReference type="NCBI Taxonomy" id="3040919"/>
    <lineage>
        <taxon>Bacteria</taxon>
        <taxon>Bacillati</taxon>
        <taxon>Actinomycetota</taxon>
        <taxon>Actinomycetes</taxon>
        <taxon>Kitasatosporales</taxon>
        <taxon>Streptomycetaceae</taxon>
        <taxon>Streptomyces</taxon>
    </lineage>
</organism>
<name>A0ABT6HNV3_9ACTN</name>
<dbReference type="Proteomes" id="UP001223144">
    <property type="component" value="Unassembled WGS sequence"/>
</dbReference>
<keyword evidence="3 6" id="KW-1133">Transmembrane helix</keyword>
<keyword evidence="4 6" id="KW-0472">Membrane</keyword>
<feature type="transmembrane region" description="Helical" evidence="6">
    <location>
        <begin position="21"/>
        <end position="39"/>
    </location>
</feature>
<feature type="transmembrane region" description="Helical" evidence="6">
    <location>
        <begin position="96"/>
        <end position="114"/>
    </location>
</feature>
<feature type="transmembrane region" description="Helical" evidence="6">
    <location>
        <begin position="471"/>
        <end position="490"/>
    </location>
</feature>
<keyword evidence="9" id="KW-1185">Reference proteome</keyword>
<sequence length="737" mass="75924">MTHAAPGARAPADRREAVHGGVRVTAAAAAGFYGCLYGLDRPVMALYALFGAVAMGLLARIPGSGRQRAAVLLVTLPLGWVLVSAGTLLAVHTWSAVAGMAVVGFCLAFAAVAGPRAAGAAPGLQLLYILPSFPPYEPGTLWERLAGYTLGALLLTASERFLLPVPPPGATYRGLLADAAALAGTAAEQLSAVPPAGPQRGTTPDELAAAGERLRPSQVPPAERPASAARTDRALSHAAGAVRALLGQLAAMIRAAPPGAARCPDPASAALLTAVADACARTASAARHPSAPSPYGAHSGDPPELRTAVETFQQARADSDEADGGRPPAEVLGRRTAVLAAAQTTRILAAAVDVARGGRRPRPLFPDSDLFSYADAGALALWRSRLLGHLTRSSVQFQNAVRITLGLCAARLVAGAFDIEHGFWVLLAVLTLGRSTAVETWSTVRSALLGTFAGALAAAALIIGAGPSRPVYAALLAPVMLTAFAAGALFGPAWGQALFTLVVSVAFAQLAPVTWQLAETRLLDVVTGSVIGLACSLLAWPAGARRETVRSMGRLLHTTALLLEETTAAVLRPPADAEGPPPSTLAARHALRLAEASFAQYQSEPHSTAREGPHPDFHAVDVTARQILLGAHWLPYDMRPRDGGPGPRSRTWARQTAAALAGTCTRLGDRLLAGRPPKTPHPEPAEPAGPPDPDDPALPVLLDLDVWFTGVRSALAPALAAADRPAGAPDSGEHPRA</sequence>
<dbReference type="RefSeq" id="WP_279928764.1">
    <property type="nucleotide sequence ID" value="NZ_JARWBG010000016.1"/>
</dbReference>
<proteinExistence type="predicted"/>
<evidence type="ECO:0000256" key="6">
    <source>
        <dbReference type="SAM" id="Phobius"/>
    </source>
</evidence>
<feature type="transmembrane region" description="Helical" evidence="6">
    <location>
        <begin position="70"/>
        <end position="90"/>
    </location>
</feature>
<evidence type="ECO:0000259" key="7">
    <source>
        <dbReference type="Pfam" id="PF13515"/>
    </source>
</evidence>
<gene>
    <name evidence="8" type="ORF">QCN29_16110</name>
</gene>
<feature type="region of interest" description="Disordered" evidence="5">
    <location>
        <begin position="213"/>
        <end position="234"/>
    </location>
</feature>
<evidence type="ECO:0000256" key="4">
    <source>
        <dbReference type="ARBA" id="ARBA00023136"/>
    </source>
</evidence>
<evidence type="ECO:0000256" key="2">
    <source>
        <dbReference type="ARBA" id="ARBA00022692"/>
    </source>
</evidence>
<feature type="region of interest" description="Disordered" evidence="5">
    <location>
        <begin position="718"/>
        <end position="737"/>
    </location>
</feature>
<feature type="transmembrane region" description="Helical" evidence="6">
    <location>
        <begin position="497"/>
        <end position="515"/>
    </location>
</feature>
<comment type="caution">
    <text evidence="8">The sequence shown here is derived from an EMBL/GenBank/DDBJ whole genome shotgun (WGS) entry which is preliminary data.</text>
</comment>
<accession>A0ABT6HNV3</accession>
<feature type="domain" description="Integral membrane bound transporter" evidence="7">
    <location>
        <begin position="412"/>
        <end position="535"/>
    </location>
</feature>
<evidence type="ECO:0000313" key="8">
    <source>
        <dbReference type="EMBL" id="MDH2390290.1"/>
    </source>
</evidence>
<feature type="transmembrane region" description="Helical" evidence="6">
    <location>
        <begin position="447"/>
        <end position="465"/>
    </location>
</feature>
<evidence type="ECO:0000256" key="3">
    <source>
        <dbReference type="ARBA" id="ARBA00022989"/>
    </source>
</evidence>